<dbReference type="Pfam" id="PF00561">
    <property type="entry name" value="Abhydrolase_1"/>
    <property type="match status" value="1"/>
</dbReference>
<reference evidence="2" key="1">
    <citation type="submission" date="2020-05" db="EMBL/GenBank/DDBJ databases">
        <authorList>
            <person name="Chiriac C."/>
            <person name="Salcher M."/>
            <person name="Ghai R."/>
            <person name="Kavagutti S V."/>
        </authorList>
    </citation>
    <scope>NUCLEOTIDE SEQUENCE</scope>
</reference>
<dbReference type="SUPFAM" id="SSF53474">
    <property type="entry name" value="alpha/beta-Hydrolases"/>
    <property type="match status" value="1"/>
</dbReference>
<dbReference type="InterPro" id="IPR000073">
    <property type="entry name" value="AB_hydrolase_1"/>
</dbReference>
<evidence type="ECO:0000313" key="2">
    <source>
        <dbReference type="EMBL" id="CAB4346373.1"/>
    </source>
</evidence>
<dbReference type="AlphaFoldDB" id="A0A6J6A3N6"/>
<dbReference type="Gene3D" id="3.40.50.1820">
    <property type="entry name" value="alpha/beta hydrolase"/>
    <property type="match status" value="1"/>
</dbReference>
<feature type="domain" description="AB hydrolase-1" evidence="1">
    <location>
        <begin position="65"/>
        <end position="215"/>
    </location>
</feature>
<gene>
    <name evidence="2" type="ORF">UFOPK3522_01345</name>
</gene>
<protein>
    <submittedName>
        <fullName evidence="2">Unannotated protein</fullName>
    </submittedName>
</protein>
<dbReference type="EMBL" id="CAESAO010000140">
    <property type="protein sequence ID" value="CAB4346373.1"/>
    <property type="molecule type" value="Genomic_DNA"/>
</dbReference>
<dbReference type="InterPro" id="IPR029058">
    <property type="entry name" value="AB_hydrolase_fold"/>
</dbReference>
<accession>A0A6J6A3N6</accession>
<proteinExistence type="predicted"/>
<name>A0A6J6A3N6_9ZZZZ</name>
<sequence length="474" mass="50152">MVRCRDMRNLKTFSALATAALSLTLAASAGAAAPTVVKVGSLPGTPAKYNKVFITKYGPSSAKKVLLLIPGTNGGAENFALVGAELAKKVPGLQVWAMDRREQALEDNSMMQKVLANKATAQQALDYYLGWVLNPTQKEKFTPKQAKDFKFMKDWGMKMQLEDARAVILQAKKQGKTVILGGHSLGASMAAAYAAWDFNGKPGYKDIAGIVAIDGGLAGTFDATDTADGARANLAKLDVTASNPDGPWANLLGLSGFAWATGPFAQIGSLAALKAPNALSVLASFPLLPSYLKADVPTTNEGALGFAFDNDTSPAALSLIQVRAGHLATSGDPRGWQNSEVTPIQNVAKGFSGDKYGTNSVDWYYPLRLNVDTNGASSMDRNSPAAKVLGLRVWHIKDVNIPYYAFQTSLTGTRDGVVNGAKTFAARSKVPKGGLVIVDGKATTSHLDPLLAAPATNDFLKTVIPFLKSKIKTR</sequence>
<evidence type="ECO:0000259" key="1">
    <source>
        <dbReference type="Pfam" id="PF00561"/>
    </source>
</evidence>
<organism evidence="2">
    <name type="scientific">freshwater metagenome</name>
    <dbReference type="NCBI Taxonomy" id="449393"/>
    <lineage>
        <taxon>unclassified sequences</taxon>
        <taxon>metagenomes</taxon>
        <taxon>ecological metagenomes</taxon>
    </lineage>
</organism>